<evidence type="ECO:0000313" key="2">
    <source>
        <dbReference type="EMBL" id="MCT2558968.1"/>
    </source>
</evidence>
<dbReference type="RefSeq" id="WP_259961829.1">
    <property type="nucleotide sequence ID" value="NZ_JAOAMV010000003.1"/>
</dbReference>
<evidence type="ECO:0000313" key="3">
    <source>
        <dbReference type="Proteomes" id="UP001142648"/>
    </source>
</evidence>
<keyword evidence="3" id="KW-1185">Reference proteome</keyword>
<feature type="transmembrane region" description="Helical" evidence="1">
    <location>
        <begin position="231"/>
        <end position="254"/>
    </location>
</feature>
<feature type="transmembrane region" description="Helical" evidence="1">
    <location>
        <begin position="12"/>
        <end position="30"/>
    </location>
</feature>
<feature type="transmembrane region" description="Helical" evidence="1">
    <location>
        <begin position="36"/>
        <end position="58"/>
    </location>
</feature>
<feature type="transmembrane region" description="Helical" evidence="1">
    <location>
        <begin position="363"/>
        <end position="384"/>
    </location>
</feature>
<dbReference type="AlphaFoldDB" id="A0A9X2W143"/>
<evidence type="ECO:0008006" key="4">
    <source>
        <dbReference type="Google" id="ProtNLM"/>
    </source>
</evidence>
<name>A0A9X2W143_9SPHN</name>
<feature type="transmembrane region" description="Helical" evidence="1">
    <location>
        <begin position="396"/>
        <end position="414"/>
    </location>
</feature>
<dbReference type="EMBL" id="JAOAMV010000003">
    <property type="protein sequence ID" value="MCT2558968.1"/>
    <property type="molecule type" value="Genomic_DNA"/>
</dbReference>
<keyword evidence="1" id="KW-0472">Membrane</keyword>
<reference evidence="2" key="1">
    <citation type="submission" date="2022-09" db="EMBL/GenBank/DDBJ databases">
        <title>The genome sequence of Tsuneonella sp. YG55.</title>
        <authorList>
            <person name="Liu Y."/>
        </authorList>
    </citation>
    <scope>NUCLEOTIDE SEQUENCE</scope>
    <source>
        <strain evidence="2">YG55</strain>
    </source>
</reference>
<protein>
    <recommendedName>
        <fullName evidence="4">Natural resistance-associated macrophage protein</fullName>
    </recommendedName>
</protein>
<dbReference type="Gene3D" id="1.20.1740.10">
    <property type="entry name" value="Amino acid/polyamine transporter I"/>
    <property type="match status" value="1"/>
</dbReference>
<comment type="caution">
    <text evidence="2">The sequence shown here is derived from an EMBL/GenBank/DDBJ whole genome shotgun (WGS) entry which is preliminary data.</text>
</comment>
<organism evidence="2 3">
    <name type="scientific">Tsuneonella litorea</name>
    <dbReference type="NCBI Taxonomy" id="2976475"/>
    <lineage>
        <taxon>Bacteria</taxon>
        <taxon>Pseudomonadati</taxon>
        <taxon>Pseudomonadota</taxon>
        <taxon>Alphaproteobacteria</taxon>
        <taxon>Sphingomonadales</taxon>
        <taxon>Erythrobacteraceae</taxon>
        <taxon>Tsuneonella</taxon>
    </lineage>
</organism>
<feature type="transmembrane region" description="Helical" evidence="1">
    <location>
        <begin position="186"/>
        <end position="210"/>
    </location>
</feature>
<sequence length="415" mass="43092">MKGRAGRTVWRLIGPALLFSGAAIGTSHLVQSTRAGAMYGLGLVGVILLANVLKYPAYRFGVDYGHARHRSIMAGYRELGLWAPLLFAAVAIAIVPIVHAALAAATAGIAIAVTGASLPVPVVGSALLAIVAAILLVGGYDWLDRINRVLLAFLVLSTLATTAMVLPRVDWATLTDLSWTGDPKAILFVIALAGFMPNPLDVSVGQSMWTAEAEKRLPPGERSDLRDARDAFLVGYMMTAVLAVCFCIMGAGVMHTAGVDPETSAPGFAAQVIGLYSAALGEGAAALAAVAALSVMLTTLLAAIDLGARYVATFWEEGLMHRGDRAFTRVYRGAVPLLGLAASAVLFLFTASFTAMLDLATSAAFVGAPVIAAVNHLVVTRASLPEDARPGPAIRALNLAGITIMAALAVAYFLL</sequence>
<evidence type="ECO:0000256" key="1">
    <source>
        <dbReference type="SAM" id="Phobius"/>
    </source>
</evidence>
<keyword evidence="1" id="KW-0812">Transmembrane</keyword>
<feature type="transmembrane region" description="Helical" evidence="1">
    <location>
        <begin position="79"/>
        <end position="112"/>
    </location>
</feature>
<feature type="transmembrane region" description="Helical" evidence="1">
    <location>
        <begin position="149"/>
        <end position="166"/>
    </location>
</feature>
<keyword evidence="1" id="KW-1133">Transmembrane helix</keyword>
<feature type="transmembrane region" description="Helical" evidence="1">
    <location>
        <begin position="333"/>
        <end position="357"/>
    </location>
</feature>
<feature type="transmembrane region" description="Helical" evidence="1">
    <location>
        <begin position="284"/>
        <end position="312"/>
    </location>
</feature>
<dbReference type="Proteomes" id="UP001142648">
    <property type="component" value="Unassembled WGS sequence"/>
</dbReference>
<gene>
    <name evidence="2" type="ORF">N0B51_08245</name>
</gene>
<proteinExistence type="predicted"/>
<accession>A0A9X2W143</accession>
<feature type="transmembrane region" description="Helical" evidence="1">
    <location>
        <begin position="118"/>
        <end position="137"/>
    </location>
</feature>